<feature type="domain" description="PDZ" evidence="9">
    <location>
        <begin position="94"/>
        <end position="188"/>
    </location>
</feature>
<feature type="coiled-coil region" evidence="7">
    <location>
        <begin position="1754"/>
        <end position="1791"/>
    </location>
</feature>
<evidence type="ECO:0000256" key="6">
    <source>
        <dbReference type="PROSITE-ProRule" id="PRU00782"/>
    </source>
</evidence>
<evidence type="ECO:0000259" key="10">
    <source>
        <dbReference type="PROSITE" id="PS51456"/>
    </source>
</evidence>
<feature type="compositionally biased region" description="Polar residues" evidence="8">
    <location>
        <begin position="1205"/>
        <end position="1214"/>
    </location>
</feature>
<proteinExistence type="inferred from homology"/>
<feature type="compositionally biased region" description="Polar residues" evidence="8">
    <location>
        <begin position="2099"/>
        <end position="2112"/>
    </location>
</feature>
<dbReference type="OrthoDB" id="2914378at2759"/>
<feature type="compositionally biased region" description="Basic and acidic residues" evidence="8">
    <location>
        <begin position="15"/>
        <end position="28"/>
    </location>
</feature>
<keyword evidence="1 6" id="KW-0547">Nucleotide-binding</keyword>
<dbReference type="EMBL" id="SJOL01007687">
    <property type="protein sequence ID" value="TGZ62137.1"/>
    <property type="molecule type" value="Genomic_DNA"/>
</dbReference>
<evidence type="ECO:0000256" key="4">
    <source>
        <dbReference type="ARBA" id="ARBA00023175"/>
    </source>
</evidence>
<comment type="caution">
    <text evidence="11">The sequence shown here is derived from an EMBL/GenBank/DDBJ whole genome shotgun (WGS) entry which is preliminary data.</text>
</comment>
<dbReference type="Gene3D" id="1.20.58.530">
    <property type="match status" value="1"/>
</dbReference>
<gene>
    <name evidence="11" type="ORF">CRM22_007614</name>
</gene>
<keyword evidence="5 6" id="KW-0009">Actin-binding</keyword>
<evidence type="ECO:0000256" key="5">
    <source>
        <dbReference type="ARBA" id="ARBA00023203"/>
    </source>
</evidence>
<dbReference type="GO" id="GO:0000146">
    <property type="term" value="F:microfilament motor activity"/>
    <property type="evidence" value="ECO:0007669"/>
    <property type="project" value="TreeGrafter"/>
</dbReference>
<evidence type="ECO:0000313" key="11">
    <source>
        <dbReference type="EMBL" id="TGZ62137.1"/>
    </source>
</evidence>
<dbReference type="GO" id="GO:0007015">
    <property type="term" value="P:actin filament organization"/>
    <property type="evidence" value="ECO:0007669"/>
    <property type="project" value="TreeGrafter"/>
</dbReference>
<feature type="coiled-coil region" evidence="7">
    <location>
        <begin position="1373"/>
        <end position="1638"/>
    </location>
</feature>
<dbReference type="GO" id="GO:0016459">
    <property type="term" value="C:myosin complex"/>
    <property type="evidence" value="ECO:0007669"/>
    <property type="project" value="UniProtKB-KW"/>
</dbReference>
<feature type="region of interest" description="Disordered" evidence="8">
    <location>
        <begin position="2081"/>
        <end position="2112"/>
    </location>
</feature>
<keyword evidence="12" id="KW-1185">Reference proteome</keyword>
<protein>
    <recommendedName>
        <fullName evidence="13">Myosin motor domain-containing protein</fullName>
    </recommendedName>
</protein>
<dbReference type="Gene3D" id="3.40.850.10">
    <property type="entry name" value="Kinesin motor domain"/>
    <property type="match status" value="1"/>
</dbReference>
<dbReference type="PROSITE" id="PS51456">
    <property type="entry name" value="MYOSIN_MOTOR"/>
    <property type="match status" value="1"/>
</dbReference>
<feature type="coiled-coil region" evidence="7">
    <location>
        <begin position="1667"/>
        <end position="1728"/>
    </location>
</feature>
<feature type="compositionally biased region" description="Polar residues" evidence="8">
    <location>
        <begin position="61"/>
        <end position="75"/>
    </location>
</feature>
<dbReference type="PROSITE" id="PS50106">
    <property type="entry name" value="PDZ"/>
    <property type="match status" value="1"/>
</dbReference>
<organism evidence="11 12">
    <name type="scientific">Opisthorchis felineus</name>
    <dbReference type="NCBI Taxonomy" id="147828"/>
    <lineage>
        <taxon>Eukaryota</taxon>
        <taxon>Metazoa</taxon>
        <taxon>Spiralia</taxon>
        <taxon>Lophotrochozoa</taxon>
        <taxon>Platyhelminthes</taxon>
        <taxon>Trematoda</taxon>
        <taxon>Digenea</taxon>
        <taxon>Opisthorchiida</taxon>
        <taxon>Opisthorchiata</taxon>
        <taxon>Opisthorchiidae</taxon>
        <taxon>Opisthorchis</taxon>
    </lineage>
</organism>
<dbReference type="Pfam" id="PF00063">
    <property type="entry name" value="Myosin_head"/>
    <property type="match status" value="2"/>
</dbReference>
<dbReference type="Gene3D" id="6.20.240.20">
    <property type="match status" value="1"/>
</dbReference>
<dbReference type="SMART" id="SM00242">
    <property type="entry name" value="MYSc"/>
    <property type="match status" value="1"/>
</dbReference>
<keyword evidence="4 6" id="KW-0505">Motor protein</keyword>
<evidence type="ECO:0000256" key="8">
    <source>
        <dbReference type="SAM" id="MobiDB-lite"/>
    </source>
</evidence>
<evidence type="ECO:0000256" key="1">
    <source>
        <dbReference type="ARBA" id="ARBA00022741"/>
    </source>
</evidence>
<dbReference type="InterPro" id="IPR001609">
    <property type="entry name" value="Myosin_head_motor_dom-like"/>
</dbReference>
<feature type="region of interest" description="Disordered" evidence="8">
    <location>
        <begin position="1"/>
        <end position="80"/>
    </location>
</feature>
<evidence type="ECO:0000256" key="3">
    <source>
        <dbReference type="ARBA" id="ARBA00023123"/>
    </source>
</evidence>
<dbReference type="Gene3D" id="2.30.42.10">
    <property type="match status" value="1"/>
</dbReference>
<dbReference type="Gene3D" id="1.10.287.1490">
    <property type="match status" value="1"/>
</dbReference>
<feature type="binding site" evidence="6">
    <location>
        <begin position="479"/>
        <end position="486"/>
    </location>
    <ligand>
        <name>ATP</name>
        <dbReference type="ChEBI" id="CHEBI:30616"/>
    </ligand>
</feature>
<keyword evidence="3 6" id="KW-0518">Myosin</keyword>
<dbReference type="PANTHER" id="PTHR13140">
    <property type="entry name" value="MYOSIN"/>
    <property type="match status" value="1"/>
</dbReference>
<accession>A0A4S2LNG0</accession>
<dbReference type="STRING" id="147828.A0A4S2LNG0"/>
<feature type="compositionally biased region" description="Polar residues" evidence="8">
    <location>
        <begin position="33"/>
        <end position="43"/>
    </location>
</feature>
<dbReference type="GO" id="GO:0051015">
    <property type="term" value="F:actin filament binding"/>
    <property type="evidence" value="ECO:0007669"/>
    <property type="project" value="TreeGrafter"/>
</dbReference>
<dbReference type="GO" id="GO:0005524">
    <property type="term" value="F:ATP binding"/>
    <property type="evidence" value="ECO:0007669"/>
    <property type="project" value="UniProtKB-UniRule"/>
</dbReference>
<dbReference type="SUPFAM" id="SSF50156">
    <property type="entry name" value="PDZ domain-like"/>
    <property type="match status" value="1"/>
</dbReference>
<feature type="compositionally biased region" description="Polar residues" evidence="8">
    <location>
        <begin position="1"/>
        <end position="14"/>
    </location>
</feature>
<comment type="similarity">
    <text evidence="6">Belongs to the TRAFAC class myosin-kinesin ATPase superfamily. Myosin family.</text>
</comment>
<feature type="domain" description="Myosin motor" evidence="10">
    <location>
        <begin position="350"/>
        <end position="1189"/>
    </location>
</feature>
<evidence type="ECO:0000256" key="7">
    <source>
        <dbReference type="SAM" id="Coils"/>
    </source>
</evidence>
<dbReference type="Gene3D" id="1.20.120.720">
    <property type="entry name" value="Myosin VI head, motor domain, U50 subdomain"/>
    <property type="match status" value="1"/>
</dbReference>
<comment type="caution">
    <text evidence="6">Lacks conserved residue(s) required for the propagation of feature annotation.</text>
</comment>
<dbReference type="PANTHER" id="PTHR13140:SF706">
    <property type="entry name" value="DILUTE CLASS UNCONVENTIONAL MYOSIN, ISOFORM C"/>
    <property type="match status" value="1"/>
</dbReference>
<dbReference type="InterPro" id="IPR001478">
    <property type="entry name" value="PDZ"/>
</dbReference>
<dbReference type="InterPro" id="IPR036961">
    <property type="entry name" value="Kinesin_motor_dom_sf"/>
</dbReference>
<dbReference type="InterPro" id="IPR027417">
    <property type="entry name" value="P-loop_NTPase"/>
</dbReference>
<sequence length="2112" mass="235537">MTELQECSSSSGRRPTQDEIHRFHEEIFGKPNASHSQIVQPTSQERHETIPGQVFEHSKDPTANSTLSDEAPSTSSRRRAPILWSPAESNLVFAVSLNKDPDQGFGMLLRRGLYVERREVTLDGQFLEFRTQALFSEPGPSGVSIGLLPGDRLVAVNDNDTQHLPLTDVVQLIRTFGSSVTLSVKPSSELLEFSERTFGFLPMPNIGENGASNDPEYLSISARTMIVRPKVIHAGGFTNLYMGILETLYGMYLHRSSEPPLVSIPNCESPKDYSTPASSSCPLGRLGDTSYVTESEENIPVWLSTRDGYKAATLLNCLPNGRGRILILPEQEELEVDTEYLERSNPATFDHIEDVADLRYLNECSLTHTLIQRFGSGQVCTYASGAYLLMINPMTRLNIYSEAVMDLFAGCQNRRDMPPHIFSIAQLTLARLNRSAAIAATHSHAASKGGVNGYSVQTGTSTCSGLPKSVFRQAICFSGRSGSGKSRASLDLLSYLLNQSNRVMAANFQTDGQIPLNFTRPRITAERLRALFSLLDAFTSSRILLNTNASRTIRLFSVEFTDIKSTVNTASSGDSRLVISGLTTRLLLFDRTRVTERPEGEPNFHIFYYFLAGLDSTSRRELFLTDLDEPNLFMTKLHRTEDKEAAQHHWSQLCIDAQLLDFDLEKEWLTGGISRLLAVIYHLGCAGCVDNKQSCNSACPNDPECPPHIPGFLNLESAHRAAYLLGCPLDYLTTAVFGIPEQAGRTAMDSLRAFIQGLYQTTVDILLMLINRCLSSESSASHNRTASTRVCAQLVICDPPGLQAPSPNPRCGPLSSPTLGSYADLLINYANERLTVLSRQTGVELCKSMMRTDGLTVPDDTETEDKPMDVVGTLDGSPATDSPSTRGIFWLIEDAAPTNNVKGLLEKLEELYQKERILTNNRDLRSIRRCRRSGSFVLNHSLSTFPVEYGVDTRWLTNCYLCPAVLNAYQLLRRHGPSSIVRLASLLQFQRDYLGDAKPTWTEHVSVFADAKQQLDFLTNLLHACATKNASPNPHLPDSGFNDGGSPSGLHWIHCLLPVVNAGLCQLSSEGDGSLSSGRISYDTTSKPSLLPSPARICVNLIRAQLRGLNLTSLLREVRRSYPDRLSLRKFGRRYASLVTEPVSTQLSAEQFAKAILSDLHYAPQFYAIGKQQIFLQSFILPQLELRKRLQTSAKSKTTETTSANLQQNGSSCPAPQALMDVSQDREEPTMNVMSNRQDADSKIVLVSSPQVTAPSNFQGDHSPSGRNPPKRAHAILTLVQKLGHEAQILVNVEQTNQALMESYAEIEHLHDRLFHAHSEVDKLHGQCHDAENRALEAKHRADAAIFEVGRTQQPPLVIESQYLRGTGDSQSVAMLENEVNSLRSKLAQSKAKQKELETALSEAHTQLGAADCTDSPTLIIELNELRNSRQDLINQVATLQSELEEAKEDIACTKREYTRLEQDLERVQADSYRIMQERDSEFESLRKLNQAKTEELERQLDSMLSEASKATQERMRLQHDLEAARDSLASVQEAATNEAERKLRVELQRYEDLLSEKQAVLEQLLQQPSADPRTTKQLRDRVDELEELNEKLTRQNRALQVQLDELQNQLSGLQTSKEKLENDISSLNREVIDLAGQVEEQKEITKEAQRQHHAAVTARQVDATTLREQTREINELLAERDQLRTEVDELQSKLSPADAELNSRVTVDRLEAKIRELEQRLEAEVVGKSRLQTALDRSREAVEKITFERDRLLESEKAEKEQNRKILRQLRQAQQAHDETARRVQLAQRRADDALSQADLAIKQADSSRTQLDAMAKRTQELEAWINRKQLCDSDDETFPSFVSDEVRKLRRLGTASLETCSNKESGLIRKQHGPLVRSRSLVFERARHPHANQIQKLIFRRSPRTVAQKAQPSVQSELHEPIEAQHTSNSSVSSVNIAVTLRPRSAYRDARSLNAGSTLSDITSKLDTLTANRDDTVIGEYSRANCVMIESTDSEASNSLSKIDLSHITIQPPERDDEDEEITSPLPALGTFVRSSIHLLRDNPPNITAVIPEPSSPADSRVTSDRAPVVMVYESTVNIPRHPPRENSPMTPVVPCRSSTQEQFAPLSSS</sequence>
<dbReference type="GO" id="GO:0005737">
    <property type="term" value="C:cytoplasm"/>
    <property type="evidence" value="ECO:0007669"/>
    <property type="project" value="TreeGrafter"/>
</dbReference>
<feature type="region of interest" description="Disordered" evidence="8">
    <location>
        <begin position="1195"/>
        <end position="1215"/>
    </location>
</feature>
<evidence type="ECO:0000256" key="2">
    <source>
        <dbReference type="ARBA" id="ARBA00022840"/>
    </source>
</evidence>
<feature type="compositionally biased region" description="Low complexity" evidence="8">
    <location>
        <begin position="1195"/>
        <end position="1204"/>
    </location>
</feature>
<evidence type="ECO:0000313" key="12">
    <source>
        <dbReference type="Proteomes" id="UP000308267"/>
    </source>
</evidence>
<evidence type="ECO:0008006" key="13">
    <source>
        <dbReference type="Google" id="ProtNLM"/>
    </source>
</evidence>
<keyword evidence="2 6" id="KW-0067">ATP-binding</keyword>
<name>A0A4S2LNG0_OPIFE</name>
<dbReference type="Proteomes" id="UP000308267">
    <property type="component" value="Unassembled WGS sequence"/>
</dbReference>
<evidence type="ECO:0000259" key="9">
    <source>
        <dbReference type="PROSITE" id="PS50106"/>
    </source>
</evidence>
<dbReference type="GO" id="GO:0016020">
    <property type="term" value="C:membrane"/>
    <property type="evidence" value="ECO:0007669"/>
    <property type="project" value="TreeGrafter"/>
</dbReference>
<reference evidence="11 12" key="1">
    <citation type="journal article" date="2019" name="BMC Genomics">
        <title>New insights from Opisthorchis felineus genome: update on genomics of the epidemiologically important liver flukes.</title>
        <authorList>
            <person name="Ershov N.I."/>
            <person name="Mordvinov V.A."/>
            <person name="Prokhortchouk E.B."/>
            <person name="Pakharukova M.Y."/>
            <person name="Gunbin K.V."/>
            <person name="Ustyantsev K."/>
            <person name="Genaev M.A."/>
            <person name="Blinov A.G."/>
            <person name="Mazur A."/>
            <person name="Boulygina E."/>
            <person name="Tsygankova S."/>
            <person name="Khrameeva E."/>
            <person name="Chekanov N."/>
            <person name="Fan G."/>
            <person name="Xiao A."/>
            <person name="Zhang H."/>
            <person name="Xu X."/>
            <person name="Yang H."/>
            <person name="Solovyev V."/>
            <person name="Lee S.M."/>
            <person name="Liu X."/>
            <person name="Afonnikov D.A."/>
            <person name="Skryabin K.G."/>
        </authorList>
    </citation>
    <scope>NUCLEOTIDE SEQUENCE [LARGE SCALE GENOMIC DNA]</scope>
    <source>
        <strain evidence="11">AK-0245</strain>
        <tissue evidence="11">Whole organism</tissue>
    </source>
</reference>
<dbReference type="SUPFAM" id="SSF52540">
    <property type="entry name" value="P-loop containing nucleoside triphosphate hydrolases"/>
    <property type="match status" value="1"/>
</dbReference>
<dbReference type="InterPro" id="IPR036034">
    <property type="entry name" value="PDZ_sf"/>
</dbReference>
<keyword evidence="7" id="KW-0175">Coiled coil</keyword>